<gene>
    <name evidence="3" type="ORF">LSINAPIS_LOCUS14853</name>
</gene>
<dbReference type="Proteomes" id="UP000324832">
    <property type="component" value="Unassembled WGS sequence"/>
</dbReference>
<sequence>MYRILKQYKNISNVLDSSQNLNFGSSSPERKNEGLRDKAKALIRRRTSFFDNKKDRESSTRDSLNPEVIDSEPVSDNVCPKCKAKEDFCLLTSLMKASLFVLVAVFLLYLPLGSQEKQPLSKESSRESHLESCFLCDVYVYLSNTNKLELTRQIKIAPTPKKDNPGFCTKVKELMHKSKSLCSLKKKKKSPAVTNKNSMSSLKQTDSSASSQSCAKCKAKGELCPKNCTKSQTK</sequence>
<accession>A0A5E4R7T9</accession>
<proteinExistence type="predicted"/>
<dbReference type="AlphaFoldDB" id="A0A5E4R7T9"/>
<keyword evidence="4" id="KW-1185">Reference proteome</keyword>
<dbReference type="EMBL" id="FZQP02006948">
    <property type="protein sequence ID" value="VVD05279.1"/>
    <property type="molecule type" value="Genomic_DNA"/>
</dbReference>
<evidence type="ECO:0000313" key="4">
    <source>
        <dbReference type="Proteomes" id="UP000324832"/>
    </source>
</evidence>
<feature type="transmembrane region" description="Helical" evidence="2">
    <location>
        <begin position="88"/>
        <end position="112"/>
    </location>
</feature>
<protein>
    <submittedName>
        <fullName evidence="3">Uncharacterized protein</fullName>
    </submittedName>
</protein>
<evidence type="ECO:0000313" key="3">
    <source>
        <dbReference type="EMBL" id="VVD05279.1"/>
    </source>
</evidence>
<evidence type="ECO:0000256" key="1">
    <source>
        <dbReference type="SAM" id="MobiDB-lite"/>
    </source>
</evidence>
<keyword evidence="2" id="KW-0812">Transmembrane</keyword>
<keyword evidence="2" id="KW-1133">Transmembrane helix</keyword>
<name>A0A5E4R7T9_9NEOP</name>
<evidence type="ECO:0000256" key="2">
    <source>
        <dbReference type="SAM" id="Phobius"/>
    </source>
</evidence>
<reference evidence="3 4" key="1">
    <citation type="submission" date="2017-07" db="EMBL/GenBank/DDBJ databases">
        <authorList>
            <person name="Talla V."/>
            <person name="Backstrom N."/>
        </authorList>
    </citation>
    <scope>NUCLEOTIDE SEQUENCE [LARGE SCALE GENOMIC DNA]</scope>
</reference>
<organism evidence="3 4">
    <name type="scientific">Leptidea sinapis</name>
    <dbReference type="NCBI Taxonomy" id="189913"/>
    <lineage>
        <taxon>Eukaryota</taxon>
        <taxon>Metazoa</taxon>
        <taxon>Ecdysozoa</taxon>
        <taxon>Arthropoda</taxon>
        <taxon>Hexapoda</taxon>
        <taxon>Insecta</taxon>
        <taxon>Pterygota</taxon>
        <taxon>Neoptera</taxon>
        <taxon>Endopterygota</taxon>
        <taxon>Lepidoptera</taxon>
        <taxon>Glossata</taxon>
        <taxon>Ditrysia</taxon>
        <taxon>Papilionoidea</taxon>
        <taxon>Pieridae</taxon>
        <taxon>Dismorphiinae</taxon>
        <taxon>Leptidea</taxon>
    </lineage>
</organism>
<feature type="region of interest" description="Disordered" evidence="1">
    <location>
        <begin position="186"/>
        <end position="211"/>
    </location>
</feature>
<keyword evidence="2" id="KW-0472">Membrane</keyword>
<feature type="compositionally biased region" description="Low complexity" evidence="1">
    <location>
        <begin position="200"/>
        <end position="211"/>
    </location>
</feature>